<evidence type="ECO:0000313" key="8">
    <source>
        <dbReference type="EMBL" id="MFC6881646.1"/>
    </source>
</evidence>
<dbReference type="InterPro" id="IPR027417">
    <property type="entry name" value="P-loop_NTPase"/>
</dbReference>
<dbReference type="GO" id="GO:0005524">
    <property type="term" value="F:ATP binding"/>
    <property type="evidence" value="ECO:0007669"/>
    <property type="project" value="UniProtKB-KW"/>
</dbReference>
<dbReference type="InterPro" id="IPR003439">
    <property type="entry name" value="ABC_transporter-like_ATP-bd"/>
</dbReference>
<evidence type="ECO:0000256" key="4">
    <source>
        <dbReference type="ARBA" id="ARBA00022741"/>
    </source>
</evidence>
<evidence type="ECO:0000256" key="5">
    <source>
        <dbReference type="ARBA" id="ARBA00022840"/>
    </source>
</evidence>
<dbReference type="SUPFAM" id="SSF52540">
    <property type="entry name" value="P-loop containing nucleoside triphosphate hydrolases"/>
    <property type="match status" value="1"/>
</dbReference>
<dbReference type="PROSITE" id="PS50893">
    <property type="entry name" value="ABC_TRANSPORTER_2"/>
    <property type="match status" value="1"/>
</dbReference>
<dbReference type="SMART" id="SM00382">
    <property type="entry name" value="AAA"/>
    <property type="match status" value="1"/>
</dbReference>
<reference evidence="9" key="1">
    <citation type="journal article" date="2019" name="Int. J. Syst. Evol. Microbiol.">
        <title>The Global Catalogue of Microorganisms (GCM) 10K type strain sequencing project: providing services to taxonomists for standard genome sequencing and annotation.</title>
        <authorList>
            <consortium name="The Broad Institute Genomics Platform"/>
            <consortium name="The Broad Institute Genome Sequencing Center for Infectious Disease"/>
            <person name="Wu L."/>
            <person name="Ma J."/>
        </authorList>
    </citation>
    <scope>NUCLEOTIDE SEQUENCE [LARGE SCALE GENOMIC DNA]</scope>
    <source>
        <strain evidence="9">JCM 3369</strain>
    </source>
</reference>
<evidence type="ECO:0000259" key="7">
    <source>
        <dbReference type="PROSITE" id="PS50893"/>
    </source>
</evidence>
<comment type="caution">
    <text evidence="8">The sequence shown here is derived from an EMBL/GenBank/DDBJ whole genome shotgun (WGS) entry which is preliminary data.</text>
</comment>
<dbReference type="Gene3D" id="3.40.50.300">
    <property type="entry name" value="P-loop containing nucleotide triphosphate hydrolases"/>
    <property type="match status" value="1"/>
</dbReference>
<protein>
    <submittedName>
        <fullName evidence="8">ATP-binding cassette domain-containing protein</fullName>
    </submittedName>
</protein>
<dbReference type="InterPro" id="IPR050763">
    <property type="entry name" value="ABC_transporter_ATP-binding"/>
</dbReference>
<evidence type="ECO:0000256" key="3">
    <source>
        <dbReference type="ARBA" id="ARBA00022448"/>
    </source>
</evidence>
<dbReference type="InterPro" id="IPR025302">
    <property type="entry name" value="DrrA1/2-like_C"/>
</dbReference>
<dbReference type="Proteomes" id="UP001596380">
    <property type="component" value="Unassembled WGS sequence"/>
</dbReference>
<comment type="similarity">
    <text evidence="2">Belongs to the ABC transporter superfamily.</text>
</comment>
<keyword evidence="5 8" id="KW-0067">ATP-binding</keyword>
<evidence type="ECO:0000256" key="1">
    <source>
        <dbReference type="ARBA" id="ARBA00004202"/>
    </source>
</evidence>
<evidence type="ECO:0000256" key="2">
    <source>
        <dbReference type="ARBA" id="ARBA00005417"/>
    </source>
</evidence>
<dbReference type="PANTHER" id="PTHR42711:SF5">
    <property type="entry name" value="ABC TRANSPORTER ATP-BINDING PROTEIN NATA"/>
    <property type="match status" value="1"/>
</dbReference>
<keyword evidence="9" id="KW-1185">Reference proteome</keyword>
<keyword evidence="6" id="KW-0046">Antibiotic resistance</keyword>
<dbReference type="PANTHER" id="PTHR42711">
    <property type="entry name" value="ABC TRANSPORTER ATP-BINDING PROTEIN"/>
    <property type="match status" value="1"/>
</dbReference>
<accession>A0ABW2CLX2</accession>
<comment type="subcellular location">
    <subcellularLocation>
        <location evidence="1">Cell membrane</location>
        <topology evidence="1">Peripheral membrane protein</topology>
    </subcellularLocation>
</comment>
<evidence type="ECO:0000256" key="6">
    <source>
        <dbReference type="ARBA" id="ARBA00023251"/>
    </source>
</evidence>
<sequence>MTRAIAATGLVKSFGGARVLDGLDLTVHRGEVHGLLGPNGAGKTTLIRILLGLTRADGGTARLLGGDPWADAPALHRHVAYVPGDVTLWPGLTGGEVIDVIGALRGGLDGDRRNELIGRFDLDPRERCRNYPPAERRKVALVAALASDAELLVLDEPALGLDPVMERTFRRVVLEEQARANRTFLLSSHILSEVDALCDGVSIIRDGRTVESGVLAEMRLGARTSISAQLLGRPFALAHMTGVHNVTVRNNHVECDVDHDSIEKLMSYLASVGIRDLVSREPTLEELFLRHYGAHRPRRPRPRPDRAPAH</sequence>
<proteinExistence type="inferred from homology"/>
<keyword evidence="4" id="KW-0547">Nucleotide-binding</keyword>
<dbReference type="Pfam" id="PF13732">
    <property type="entry name" value="DrrA1-3_C"/>
    <property type="match status" value="1"/>
</dbReference>
<organism evidence="8 9">
    <name type="scientific">Actinomadura yumaensis</name>
    <dbReference type="NCBI Taxonomy" id="111807"/>
    <lineage>
        <taxon>Bacteria</taxon>
        <taxon>Bacillati</taxon>
        <taxon>Actinomycetota</taxon>
        <taxon>Actinomycetes</taxon>
        <taxon>Streptosporangiales</taxon>
        <taxon>Thermomonosporaceae</taxon>
        <taxon>Actinomadura</taxon>
    </lineage>
</organism>
<feature type="domain" description="ABC transporter" evidence="7">
    <location>
        <begin position="5"/>
        <end position="231"/>
    </location>
</feature>
<keyword evidence="3" id="KW-0813">Transport</keyword>
<evidence type="ECO:0000313" key="9">
    <source>
        <dbReference type="Proteomes" id="UP001596380"/>
    </source>
</evidence>
<gene>
    <name evidence="8" type="ORF">ACFQKB_17945</name>
</gene>
<dbReference type="InterPro" id="IPR003593">
    <property type="entry name" value="AAA+_ATPase"/>
</dbReference>
<dbReference type="EMBL" id="JBHSXS010000009">
    <property type="protein sequence ID" value="MFC6881646.1"/>
    <property type="molecule type" value="Genomic_DNA"/>
</dbReference>
<dbReference type="Pfam" id="PF00005">
    <property type="entry name" value="ABC_tran"/>
    <property type="match status" value="1"/>
</dbReference>
<name>A0ABW2CLX2_9ACTN</name>
<dbReference type="CDD" id="cd03230">
    <property type="entry name" value="ABC_DR_subfamily_A"/>
    <property type="match status" value="1"/>
</dbReference>
<dbReference type="RefSeq" id="WP_160826944.1">
    <property type="nucleotide sequence ID" value="NZ_JBHSXE010000001.1"/>
</dbReference>